<name>A0A0W8FTB3_9ZZZZ</name>
<proteinExistence type="predicted"/>
<dbReference type="AlphaFoldDB" id="A0A0W8FTB3"/>
<dbReference type="EMBL" id="LNQE01000859">
    <property type="protein sequence ID" value="KUG24159.1"/>
    <property type="molecule type" value="Genomic_DNA"/>
</dbReference>
<dbReference type="GO" id="GO:0016740">
    <property type="term" value="F:transferase activity"/>
    <property type="evidence" value="ECO:0007669"/>
    <property type="project" value="UniProtKB-KW"/>
</dbReference>
<reference evidence="1" key="1">
    <citation type="journal article" date="2015" name="Proc. Natl. Acad. Sci. U.S.A.">
        <title>Networks of energetic and metabolic interactions define dynamics in microbial communities.</title>
        <authorList>
            <person name="Embree M."/>
            <person name="Liu J.K."/>
            <person name="Al-Bassam M.M."/>
            <person name="Zengler K."/>
        </authorList>
    </citation>
    <scope>NUCLEOTIDE SEQUENCE</scope>
</reference>
<comment type="caution">
    <text evidence="1">The sequence shown here is derived from an EMBL/GenBank/DDBJ whole genome shotgun (WGS) entry which is preliminary data.</text>
</comment>
<accession>A0A0W8FTB3</accession>
<evidence type="ECO:0000313" key="1">
    <source>
        <dbReference type="EMBL" id="KUG24159.1"/>
    </source>
</evidence>
<sequence length="113" mass="12806">MSHDAVNKLYDFCNTNEAAGIVCGHLLNADGSKQNSIASFPRILTLATNTSLLAFLFPRRFPSKRYKHTFPIEVNSAIGACMMIRKKHWMKQVFLMNVIFSFLKKPIRLTPCA</sequence>
<dbReference type="SUPFAM" id="SSF53448">
    <property type="entry name" value="Nucleotide-diphospho-sugar transferases"/>
    <property type="match status" value="1"/>
</dbReference>
<gene>
    <name evidence="1" type="ORF">ASZ90_006050</name>
</gene>
<protein>
    <submittedName>
        <fullName evidence="1">Glycosyl transferase, family 2</fullName>
    </submittedName>
</protein>
<dbReference type="InterPro" id="IPR029044">
    <property type="entry name" value="Nucleotide-diphossugar_trans"/>
</dbReference>
<dbReference type="Gene3D" id="3.90.550.10">
    <property type="entry name" value="Spore Coat Polysaccharide Biosynthesis Protein SpsA, Chain A"/>
    <property type="match status" value="1"/>
</dbReference>
<organism evidence="1">
    <name type="scientific">hydrocarbon metagenome</name>
    <dbReference type="NCBI Taxonomy" id="938273"/>
    <lineage>
        <taxon>unclassified sequences</taxon>
        <taxon>metagenomes</taxon>
        <taxon>ecological metagenomes</taxon>
    </lineage>
</organism>
<keyword evidence="1" id="KW-0808">Transferase</keyword>